<reference evidence="2" key="1">
    <citation type="submission" date="2016-07" db="EMBL/GenBank/DDBJ databases">
        <authorList>
            <person name="Bretaudeau A."/>
        </authorList>
    </citation>
    <scope>NUCLEOTIDE SEQUENCE</scope>
    <source>
        <strain evidence="2">Rice</strain>
        <tissue evidence="2">Whole body</tissue>
    </source>
</reference>
<feature type="region of interest" description="Disordered" evidence="1">
    <location>
        <begin position="101"/>
        <end position="126"/>
    </location>
</feature>
<name>A0A2H1V7V3_SPOFR</name>
<evidence type="ECO:0000256" key="1">
    <source>
        <dbReference type="SAM" id="MobiDB-lite"/>
    </source>
</evidence>
<sequence length="300" mass="33716">MTASPPGRFPHDVDLHRLHLSFFLWNTNEQTYHLMVSNRERRYKYVASLLAVRNLMVVGESGMRKIGKGEIGPPATSLTQRKRCFTSVFCSAVVSLRSSRPIPGKRADVSPDGKQSPPPMDTRNTIGVPVNEQTEYLMVSSRRRQWTPETLKVLQRLIVMSSIPRQSPRRVSLNAACKYEPLAWLETSRVPRQTVTFRIYSSTACSYRHRPKRKHFHPHHIDSWQATTVRFSRNFLPRTAKLWNELSSAAGNAPVTPLVSPVSMVGTDRLPSGDPSARLPPISIKKKLATACGFTCVAVG</sequence>
<dbReference type="AlphaFoldDB" id="A0A2H1V7V3"/>
<evidence type="ECO:0000313" key="2">
    <source>
        <dbReference type="EMBL" id="SOQ36324.1"/>
    </source>
</evidence>
<protein>
    <submittedName>
        <fullName evidence="2">SFRICE_023056</fullName>
    </submittedName>
</protein>
<gene>
    <name evidence="2" type="ORF">SFRICE_023056</name>
</gene>
<accession>A0A2H1V7V3</accession>
<organism evidence="2">
    <name type="scientific">Spodoptera frugiperda</name>
    <name type="common">Fall armyworm</name>
    <dbReference type="NCBI Taxonomy" id="7108"/>
    <lineage>
        <taxon>Eukaryota</taxon>
        <taxon>Metazoa</taxon>
        <taxon>Ecdysozoa</taxon>
        <taxon>Arthropoda</taxon>
        <taxon>Hexapoda</taxon>
        <taxon>Insecta</taxon>
        <taxon>Pterygota</taxon>
        <taxon>Neoptera</taxon>
        <taxon>Endopterygota</taxon>
        <taxon>Lepidoptera</taxon>
        <taxon>Glossata</taxon>
        <taxon>Ditrysia</taxon>
        <taxon>Noctuoidea</taxon>
        <taxon>Noctuidae</taxon>
        <taxon>Amphipyrinae</taxon>
        <taxon>Spodoptera</taxon>
    </lineage>
</organism>
<dbReference type="EMBL" id="ODYU01000888">
    <property type="protein sequence ID" value="SOQ36324.1"/>
    <property type="molecule type" value="Genomic_DNA"/>
</dbReference>
<proteinExistence type="predicted"/>